<evidence type="ECO:0000256" key="1">
    <source>
        <dbReference type="ARBA" id="ARBA00022801"/>
    </source>
</evidence>
<dbReference type="InParanoid" id="A0A2R5GH43"/>
<sequence length="960" mass="104830">MRDSGDALYYEGCVYEKLRDLQGHAIPEVSAFGKDPYLELTALATSQREDTLAHLRRSRFEAYGGAKALCYKAAEALMKIHNASFTHGDIALRNMDVAERQLCASNKKRKVWDDGILLLEKNKAILYEMDGKVLGRTSYKHANEDALPEGCTLAVAGREVEVGTRVTVADFDSGRLFIGAKSTPLATSNPNLPLTSATAATGGARKPFKRVGLGAGPGRPGPSLSRTVAAASPLHPDTSPNALVLLRGDESKGTASTVVDPKLGKLLRPHQREGVQFLFDNIAKSKGAILADEMGLGKTLQCITLIWTVLRQGPRGATGDPWCHRVVVVTPSSLVKNWDAEFRKWLGIERIQPFAVSGTAKESLAIIEEFSRSKMRRVLIVSYESFRKHATTLNAIRGIDLVICDEGHRLKSASGNQTISALQGCKTRRRILLTGTPVQNDLAEFYAMVDFVAPSALGTDVRSFQRIFQTPIERGTDRGASADDRELAAARSKELQALTAGLILRRTAAVNERFLPPRTDVNVFVRLSPDQATSYQEYVRTHLYGSSSSASGTDALKLIHYLRQLCTHPRLVAEMQAASDRSTSSSSASSPSSAVGATSAESTLSPLTKTSAVNDAKVPLCFSPMVSAKFGLLENFLVQIRKAQPLDRIVLVSNSTKTLNLVEAMLDRRTYGFLRLDGSTTAADRQGLVNRFNAPYRGDPMQRGFPFAFLLSARAGGCGLNLVGASRLVLLDLDWNPATDQQAAARIWRDGQKSQVFIYRFIATGTIEERIFQRQEVKLNSAQGILHQGATTAKSGAASKSAKFSRAELKQLFEYNANTDCDTYDLMTKKATEEESKHLWQPYIGPLDIPDPAMRAAATELGNDVVTWVHAQSHKTSLALEDADKVAEESDDGDQSKDSPNRIESDLTSDSEHELDDAMSTSKTATGVDPDAVSAPRGRKKRRVLESPDHDNDDDYDFDF</sequence>
<name>A0A2R5GH43_9STRA</name>
<evidence type="ECO:0000259" key="3">
    <source>
        <dbReference type="PROSITE" id="PS51192"/>
    </source>
</evidence>
<dbReference type="PROSITE" id="PS51192">
    <property type="entry name" value="HELICASE_ATP_BIND_1"/>
    <property type="match status" value="1"/>
</dbReference>
<gene>
    <name evidence="5" type="ORF">FCC1311_041862</name>
</gene>
<dbReference type="InterPro" id="IPR014001">
    <property type="entry name" value="Helicase_ATP-bd"/>
</dbReference>
<dbReference type="GO" id="GO:0016787">
    <property type="term" value="F:hydrolase activity"/>
    <property type="evidence" value="ECO:0007669"/>
    <property type="project" value="UniProtKB-KW"/>
</dbReference>
<dbReference type="CDD" id="cd18793">
    <property type="entry name" value="SF2_C_SNF"/>
    <property type="match status" value="1"/>
</dbReference>
<evidence type="ECO:0000256" key="2">
    <source>
        <dbReference type="SAM" id="MobiDB-lite"/>
    </source>
</evidence>
<dbReference type="GO" id="GO:0000724">
    <property type="term" value="P:double-strand break repair via homologous recombination"/>
    <property type="evidence" value="ECO:0007669"/>
    <property type="project" value="TreeGrafter"/>
</dbReference>
<dbReference type="SUPFAM" id="SSF52540">
    <property type="entry name" value="P-loop containing nucleoside triphosphate hydrolases"/>
    <property type="match status" value="2"/>
</dbReference>
<evidence type="ECO:0000259" key="4">
    <source>
        <dbReference type="PROSITE" id="PS51194"/>
    </source>
</evidence>
<dbReference type="SMART" id="SM00490">
    <property type="entry name" value="HELICc"/>
    <property type="match status" value="1"/>
</dbReference>
<reference evidence="5 6" key="1">
    <citation type="submission" date="2017-12" db="EMBL/GenBank/DDBJ databases">
        <title>Sequencing, de novo assembly and annotation of complete genome of a new Thraustochytrid species, strain FCC1311.</title>
        <authorList>
            <person name="Sedici K."/>
            <person name="Godart F."/>
            <person name="Aiese Cigliano R."/>
            <person name="Sanseverino W."/>
            <person name="Barakat M."/>
            <person name="Ortet P."/>
            <person name="Marechal E."/>
            <person name="Cagnac O."/>
            <person name="Amato A."/>
        </authorList>
    </citation>
    <scope>NUCLEOTIDE SEQUENCE [LARGE SCALE GENOMIC DNA]</scope>
</reference>
<feature type="compositionally biased region" description="Acidic residues" evidence="2">
    <location>
        <begin position="907"/>
        <end position="917"/>
    </location>
</feature>
<dbReference type="OrthoDB" id="413460at2759"/>
<dbReference type="Proteomes" id="UP000241890">
    <property type="component" value="Unassembled WGS sequence"/>
</dbReference>
<protein>
    <submittedName>
        <fullName evidence="5">DNA repair protein, putative</fullName>
    </submittedName>
</protein>
<dbReference type="Gene3D" id="1.20.120.850">
    <property type="entry name" value="SWI2/SNF2 ATPases, N-terminal domain"/>
    <property type="match status" value="1"/>
</dbReference>
<dbReference type="Pfam" id="PF00176">
    <property type="entry name" value="SNF2-rel_dom"/>
    <property type="match status" value="1"/>
</dbReference>
<feature type="compositionally biased region" description="Acidic residues" evidence="2">
    <location>
        <begin position="951"/>
        <end position="960"/>
    </location>
</feature>
<dbReference type="GO" id="GO:0015616">
    <property type="term" value="F:DNA translocase activity"/>
    <property type="evidence" value="ECO:0007669"/>
    <property type="project" value="TreeGrafter"/>
</dbReference>
<dbReference type="EMBL" id="BEYU01000038">
    <property type="protein sequence ID" value="GBG27963.1"/>
    <property type="molecule type" value="Genomic_DNA"/>
</dbReference>
<dbReference type="GO" id="GO:0005634">
    <property type="term" value="C:nucleus"/>
    <property type="evidence" value="ECO:0007669"/>
    <property type="project" value="TreeGrafter"/>
</dbReference>
<feature type="domain" description="Helicase ATP-binding" evidence="3">
    <location>
        <begin position="279"/>
        <end position="455"/>
    </location>
</feature>
<keyword evidence="1" id="KW-0378">Hydrolase</keyword>
<dbReference type="InterPro" id="IPR000330">
    <property type="entry name" value="SNF2_N"/>
</dbReference>
<dbReference type="AlphaFoldDB" id="A0A2R5GH43"/>
<feature type="domain" description="Helicase C-terminal" evidence="4">
    <location>
        <begin position="632"/>
        <end position="793"/>
    </location>
</feature>
<dbReference type="CDD" id="cd18004">
    <property type="entry name" value="DEXHc_RAD54"/>
    <property type="match status" value="1"/>
</dbReference>
<dbReference type="PANTHER" id="PTHR45629:SF7">
    <property type="entry name" value="DNA EXCISION REPAIR PROTEIN ERCC-6-RELATED"/>
    <property type="match status" value="1"/>
</dbReference>
<dbReference type="InterPro" id="IPR038718">
    <property type="entry name" value="SNF2-like_sf"/>
</dbReference>
<keyword evidence="6" id="KW-1185">Reference proteome</keyword>
<dbReference type="Gene3D" id="3.40.50.10810">
    <property type="entry name" value="Tandem AAA-ATPase domain"/>
    <property type="match status" value="1"/>
</dbReference>
<evidence type="ECO:0000313" key="6">
    <source>
        <dbReference type="Proteomes" id="UP000241890"/>
    </source>
</evidence>
<dbReference type="PROSITE" id="PS51194">
    <property type="entry name" value="HELICASE_CTER"/>
    <property type="match status" value="1"/>
</dbReference>
<dbReference type="PANTHER" id="PTHR45629">
    <property type="entry name" value="SNF2/RAD54 FAMILY MEMBER"/>
    <property type="match status" value="1"/>
</dbReference>
<dbReference type="SMART" id="SM00487">
    <property type="entry name" value="DEXDc"/>
    <property type="match status" value="1"/>
</dbReference>
<feature type="compositionally biased region" description="Basic and acidic residues" evidence="2">
    <location>
        <begin position="882"/>
        <end position="905"/>
    </location>
</feature>
<dbReference type="InterPro" id="IPR049730">
    <property type="entry name" value="SNF2/RAD54-like_C"/>
</dbReference>
<dbReference type="Gene3D" id="3.40.50.300">
    <property type="entry name" value="P-loop containing nucleotide triphosphate hydrolases"/>
    <property type="match status" value="1"/>
</dbReference>
<dbReference type="InterPro" id="IPR050496">
    <property type="entry name" value="SNF2_RAD54_helicase_repair"/>
</dbReference>
<dbReference type="GO" id="GO:0005524">
    <property type="term" value="F:ATP binding"/>
    <property type="evidence" value="ECO:0007669"/>
    <property type="project" value="InterPro"/>
</dbReference>
<dbReference type="InterPro" id="IPR001650">
    <property type="entry name" value="Helicase_C-like"/>
</dbReference>
<feature type="compositionally biased region" description="Low complexity" evidence="2">
    <location>
        <begin position="577"/>
        <end position="600"/>
    </location>
</feature>
<dbReference type="Pfam" id="PF00271">
    <property type="entry name" value="Helicase_C"/>
    <property type="match status" value="1"/>
</dbReference>
<proteinExistence type="predicted"/>
<accession>A0A2R5GH43</accession>
<feature type="region of interest" description="Disordered" evidence="2">
    <location>
        <begin position="879"/>
        <end position="960"/>
    </location>
</feature>
<comment type="caution">
    <text evidence="5">The sequence shown here is derived from an EMBL/GenBank/DDBJ whole genome shotgun (WGS) entry which is preliminary data.</text>
</comment>
<dbReference type="InterPro" id="IPR027417">
    <property type="entry name" value="P-loop_NTPase"/>
</dbReference>
<organism evidence="5 6">
    <name type="scientific">Hondaea fermentalgiana</name>
    <dbReference type="NCBI Taxonomy" id="2315210"/>
    <lineage>
        <taxon>Eukaryota</taxon>
        <taxon>Sar</taxon>
        <taxon>Stramenopiles</taxon>
        <taxon>Bigyra</taxon>
        <taxon>Labyrinthulomycetes</taxon>
        <taxon>Thraustochytrida</taxon>
        <taxon>Thraustochytriidae</taxon>
        <taxon>Hondaea</taxon>
    </lineage>
</organism>
<dbReference type="GO" id="GO:0007131">
    <property type="term" value="P:reciprocal meiotic recombination"/>
    <property type="evidence" value="ECO:0007669"/>
    <property type="project" value="TreeGrafter"/>
</dbReference>
<evidence type="ECO:0000313" key="5">
    <source>
        <dbReference type="EMBL" id="GBG27963.1"/>
    </source>
</evidence>
<feature type="region of interest" description="Disordered" evidence="2">
    <location>
        <begin position="576"/>
        <end position="601"/>
    </location>
</feature>